<dbReference type="Proteomes" id="UP000664521">
    <property type="component" value="Unassembled WGS sequence"/>
</dbReference>
<dbReference type="PRINTS" id="PR00411">
    <property type="entry name" value="PNDRDTASEI"/>
</dbReference>
<dbReference type="GO" id="GO:0005737">
    <property type="term" value="C:cytoplasm"/>
    <property type="evidence" value="ECO:0007669"/>
    <property type="project" value="TreeGrafter"/>
</dbReference>
<evidence type="ECO:0000256" key="1">
    <source>
        <dbReference type="ARBA" id="ARBA00006442"/>
    </source>
</evidence>
<evidence type="ECO:0000256" key="4">
    <source>
        <dbReference type="ARBA" id="ARBA00023002"/>
    </source>
</evidence>
<evidence type="ECO:0000313" key="6">
    <source>
        <dbReference type="EMBL" id="CAF9925102.1"/>
    </source>
</evidence>
<dbReference type="OrthoDB" id="202203at2759"/>
<proteinExistence type="inferred from homology"/>
<evidence type="ECO:0000256" key="3">
    <source>
        <dbReference type="ARBA" id="ARBA00022827"/>
    </source>
</evidence>
<dbReference type="SUPFAM" id="SSF51905">
    <property type="entry name" value="FAD/NAD(P)-binding domain"/>
    <property type="match status" value="1"/>
</dbReference>
<dbReference type="InterPro" id="IPR036188">
    <property type="entry name" value="FAD/NAD-bd_sf"/>
</dbReference>
<keyword evidence="3" id="KW-0274">FAD</keyword>
<dbReference type="InterPro" id="IPR023753">
    <property type="entry name" value="FAD/NAD-binding_dom"/>
</dbReference>
<keyword evidence="7" id="KW-1185">Reference proteome</keyword>
<dbReference type="Gene3D" id="3.50.50.100">
    <property type="match status" value="1"/>
</dbReference>
<name>A0A8H3IEH9_9LECA</name>
<organism evidence="6 7">
    <name type="scientific">Heterodermia speciosa</name>
    <dbReference type="NCBI Taxonomy" id="116794"/>
    <lineage>
        <taxon>Eukaryota</taxon>
        <taxon>Fungi</taxon>
        <taxon>Dikarya</taxon>
        <taxon>Ascomycota</taxon>
        <taxon>Pezizomycotina</taxon>
        <taxon>Lecanoromycetes</taxon>
        <taxon>OSLEUM clade</taxon>
        <taxon>Lecanoromycetidae</taxon>
        <taxon>Caliciales</taxon>
        <taxon>Physciaceae</taxon>
        <taxon>Heterodermia</taxon>
    </lineage>
</organism>
<sequence length="412" mass="44266">MAASKKNIVIIGGSYGGISVAHNLLKHAIPILPDQASYQIVLVSAASQVICRPACPRALISDEMFNQNKLFVGIPQVFEQYPKGSLRFVHARATNLDYNDRIVSVTFQEGNTEQIDYHALVIATGASTPSPLHGLNRDEQSLKASWHDFRKALPNAKSIVITGAGPTGVETAGELGEYLNGRPGWFSSKPEKPNVSITVVNAGSQILPVLRPAIAAKAERLLDKVGVTVIKNARVQSVKPEGAGTETALTTKTTVTLNTGQTLDADLYIPATGSKPNTGFVPQALLAPDGRVDTNPATLRVDKAGERVYAIGDASSYARQAIHIMLEAIPVVSANIKRDLLLAAGKEGVGEDRNFQADVRETQMVPVGRSKGVGAAMGYQLPSLLVWLIKGRDYWLWTTGGLWSGKQWVKEK</sequence>
<dbReference type="AlphaFoldDB" id="A0A8H3IEH9"/>
<dbReference type="EMBL" id="CAJPDS010000037">
    <property type="protein sequence ID" value="CAF9925102.1"/>
    <property type="molecule type" value="Genomic_DNA"/>
</dbReference>
<dbReference type="GO" id="GO:0050660">
    <property type="term" value="F:flavin adenine dinucleotide binding"/>
    <property type="evidence" value="ECO:0007669"/>
    <property type="project" value="TreeGrafter"/>
</dbReference>
<dbReference type="PANTHER" id="PTHR43735:SF3">
    <property type="entry name" value="FERROPTOSIS SUPPRESSOR PROTEIN 1"/>
    <property type="match status" value="1"/>
</dbReference>
<feature type="domain" description="FAD/NAD(P)-binding" evidence="5">
    <location>
        <begin position="7"/>
        <end position="318"/>
    </location>
</feature>
<protein>
    <recommendedName>
        <fullName evidence="5">FAD/NAD(P)-binding domain-containing protein</fullName>
    </recommendedName>
</protein>
<comment type="similarity">
    <text evidence="1">Belongs to the FAD-dependent oxidoreductase family.</text>
</comment>
<keyword evidence="4" id="KW-0560">Oxidoreductase</keyword>
<evidence type="ECO:0000259" key="5">
    <source>
        <dbReference type="Pfam" id="PF07992"/>
    </source>
</evidence>
<keyword evidence="2" id="KW-0285">Flavoprotein</keyword>
<evidence type="ECO:0000256" key="2">
    <source>
        <dbReference type="ARBA" id="ARBA00022630"/>
    </source>
</evidence>
<gene>
    <name evidence="6" type="ORF">HETSPECPRED_005744</name>
</gene>
<dbReference type="Pfam" id="PF07992">
    <property type="entry name" value="Pyr_redox_2"/>
    <property type="match status" value="1"/>
</dbReference>
<dbReference type="GO" id="GO:0004174">
    <property type="term" value="F:electron-transferring-flavoprotein dehydrogenase activity"/>
    <property type="evidence" value="ECO:0007669"/>
    <property type="project" value="TreeGrafter"/>
</dbReference>
<reference evidence="6" key="1">
    <citation type="submission" date="2021-03" db="EMBL/GenBank/DDBJ databases">
        <authorList>
            <person name="Tagirdzhanova G."/>
        </authorList>
    </citation>
    <scope>NUCLEOTIDE SEQUENCE</scope>
</reference>
<comment type="caution">
    <text evidence="6">The sequence shown here is derived from an EMBL/GenBank/DDBJ whole genome shotgun (WGS) entry which is preliminary data.</text>
</comment>
<accession>A0A8H3IEH9</accession>
<evidence type="ECO:0000313" key="7">
    <source>
        <dbReference type="Proteomes" id="UP000664521"/>
    </source>
</evidence>
<dbReference type="PRINTS" id="PR00368">
    <property type="entry name" value="FADPNR"/>
</dbReference>
<dbReference type="PANTHER" id="PTHR43735">
    <property type="entry name" value="APOPTOSIS-INDUCING FACTOR 1"/>
    <property type="match status" value="1"/>
</dbReference>